<accession>A0A484NMY6</accession>
<evidence type="ECO:0000256" key="1">
    <source>
        <dbReference type="SAM" id="MobiDB-lite"/>
    </source>
</evidence>
<name>A0A484NMY6_9ASTE</name>
<dbReference type="OrthoDB" id="1751114at2759"/>
<dbReference type="Proteomes" id="UP000595140">
    <property type="component" value="Unassembled WGS sequence"/>
</dbReference>
<evidence type="ECO:0000313" key="3">
    <source>
        <dbReference type="Proteomes" id="UP000595140"/>
    </source>
</evidence>
<keyword evidence="3" id="KW-1185">Reference proteome</keyword>
<organism evidence="2 3">
    <name type="scientific">Cuscuta campestris</name>
    <dbReference type="NCBI Taxonomy" id="132261"/>
    <lineage>
        <taxon>Eukaryota</taxon>
        <taxon>Viridiplantae</taxon>
        <taxon>Streptophyta</taxon>
        <taxon>Embryophyta</taxon>
        <taxon>Tracheophyta</taxon>
        <taxon>Spermatophyta</taxon>
        <taxon>Magnoliopsida</taxon>
        <taxon>eudicotyledons</taxon>
        <taxon>Gunneridae</taxon>
        <taxon>Pentapetalae</taxon>
        <taxon>asterids</taxon>
        <taxon>lamiids</taxon>
        <taxon>Solanales</taxon>
        <taxon>Convolvulaceae</taxon>
        <taxon>Cuscuteae</taxon>
        <taxon>Cuscuta</taxon>
        <taxon>Cuscuta subgen. Grammica</taxon>
        <taxon>Cuscuta sect. Cleistogrammica</taxon>
    </lineage>
</organism>
<evidence type="ECO:0000313" key="2">
    <source>
        <dbReference type="EMBL" id="VFR01728.1"/>
    </source>
</evidence>
<sequence>MARGKKQNSLYVMQARTIEDCEKKQANPSPCITVDPVPSLPPVVVPQDHGGDMHDHTVESPADDHHDDDNHEDGGDDIPESQPYSEPPPAPQLRRSTRVRKPSTRLSEDDFVLVTDGGEPETYDEAMSHVHREKWLSHPSQKTSANLFLTRKTENDSSGFVSQEPDASRKIGILKKRTSEKRLRKII</sequence>
<reference evidence="2 3" key="1">
    <citation type="submission" date="2018-04" db="EMBL/GenBank/DDBJ databases">
        <authorList>
            <person name="Vogel A."/>
        </authorList>
    </citation>
    <scope>NUCLEOTIDE SEQUENCE [LARGE SCALE GENOMIC DNA]</scope>
</reference>
<gene>
    <name evidence="2" type="ORF">CCAM_LOCUS43503</name>
</gene>
<proteinExistence type="predicted"/>
<dbReference type="AlphaFoldDB" id="A0A484NMY6"/>
<feature type="region of interest" description="Disordered" evidence="1">
    <location>
        <begin position="23"/>
        <end position="120"/>
    </location>
</feature>
<protein>
    <submittedName>
        <fullName evidence="2">Uncharacterized protein</fullName>
    </submittedName>
</protein>
<dbReference type="EMBL" id="OOIL02006791">
    <property type="protein sequence ID" value="VFR01728.1"/>
    <property type="molecule type" value="Genomic_DNA"/>
</dbReference>
<feature type="compositionally biased region" description="Basic and acidic residues" evidence="1">
    <location>
        <begin position="49"/>
        <end position="73"/>
    </location>
</feature>